<dbReference type="SUPFAM" id="SSF56801">
    <property type="entry name" value="Acetyl-CoA synthetase-like"/>
    <property type="match status" value="1"/>
</dbReference>
<keyword evidence="2" id="KW-0597">Phosphoprotein</keyword>
<evidence type="ECO:0000259" key="4">
    <source>
        <dbReference type="PROSITE" id="PS50075"/>
    </source>
</evidence>
<evidence type="ECO:0000313" key="6">
    <source>
        <dbReference type="Proteomes" id="UP001286456"/>
    </source>
</evidence>
<dbReference type="Gene3D" id="3.40.50.12780">
    <property type="entry name" value="N-terminal domain of ligase-like"/>
    <property type="match status" value="1"/>
</dbReference>
<dbReference type="PROSITE" id="PS50075">
    <property type="entry name" value="CARRIER"/>
    <property type="match status" value="1"/>
</dbReference>
<dbReference type="InterPro" id="IPR001031">
    <property type="entry name" value="Thioesterase"/>
</dbReference>
<evidence type="ECO:0000256" key="1">
    <source>
        <dbReference type="ARBA" id="ARBA00022450"/>
    </source>
</evidence>
<feature type="region of interest" description="Disordered" evidence="3">
    <location>
        <begin position="24"/>
        <end position="52"/>
    </location>
</feature>
<dbReference type="Pfam" id="PF00501">
    <property type="entry name" value="AMP-binding"/>
    <property type="match status" value="1"/>
</dbReference>
<dbReference type="Pfam" id="PF00550">
    <property type="entry name" value="PP-binding"/>
    <property type="match status" value="1"/>
</dbReference>
<reference evidence="5" key="1">
    <citation type="journal article" date="2023" name="Mol. Phylogenet. Evol.">
        <title>Genome-scale phylogeny and comparative genomics of the fungal order Sordariales.</title>
        <authorList>
            <person name="Hensen N."/>
            <person name="Bonometti L."/>
            <person name="Westerberg I."/>
            <person name="Brannstrom I.O."/>
            <person name="Guillou S."/>
            <person name="Cros-Aarteil S."/>
            <person name="Calhoun S."/>
            <person name="Haridas S."/>
            <person name="Kuo A."/>
            <person name="Mondo S."/>
            <person name="Pangilinan J."/>
            <person name="Riley R."/>
            <person name="LaButti K."/>
            <person name="Andreopoulos B."/>
            <person name="Lipzen A."/>
            <person name="Chen C."/>
            <person name="Yan M."/>
            <person name="Daum C."/>
            <person name="Ng V."/>
            <person name="Clum A."/>
            <person name="Steindorff A."/>
            <person name="Ohm R.A."/>
            <person name="Martin F."/>
            <person name="Silar P."/>
            <person name="Natvig D.O."/>
            <person name="Lalanne C."/>
            <person name="Gautier V."/>
            <person name="Ament-Velasquez S.L."/>
            <person name="Kruys A."/>
            <person name="Hutchinson M.I."/>
            <person name="Powell A.J."/>
            <person name="Barry K."/>
            <person name="Miller A.N."/>
            <person name="Grigoriev I.V."/>
            <person name="Debuchy R."/>
            <person name="Gladieux P."/>
            <person name="Hiltunen Thoren M."/>
            <person name="Johannesson H."/>
        </authorList>
    </citation>
    <scope>NUCLEOTIDE SEQUENCE</scope>
    <source>
        <strain evidence="5">SMH4131-1</strain>
    </source>
</reference>
<comment type="caution">
    <text evidence="5">The sequence shown here is derived from an EMBL/GenBank/DDBJ whole genome shotgun (WGS) entry which is preliminary data.</text>
</comment>
<dbReference type="GO" id="GO:0031177">
    <property type="term" value="F:phosphopantetheine binding"/>
    <property type="evidence" value="ECO:0007669"/>
    <property type="project" value="InterPro"/>
</dbReference>
<evidence type="ECO:0000256" key="3">
    <source>
        <dbReference type="SAM" id="MobiDB-lite"/>
    </source>
</evidence>
<dbReference type="Gene3D" id="3.30.300.30">
    <property type="match status" value="1"/>
</dbReference>
<dbReference type="EMBL" id="JAUEPO010000007">
    <property type="protein sequence ID" value="KAK3317219.1"/>
    <property type="molecule type" value="Genomic_DNA"/>
</dbReference>
<dbReference type="InterPro" id="IPR042099">
    <property type="entry name" value="ANL_N_sf"/>
</dbReference>
<dbReference type="SUPFAM" id="SSF47336">
    <property type="entry name" value="ACP-like"/>
    <property type="match status" value="1"/>
</dbReference>
<evidence type="ECO:0000313" key="5">
    <source>
        <dbReference type="EMBL" id="KAK3317219.1"/>
    </source>
</evidence>
<dbReference type="Gene3D" id="1.10.1200.10">
    <property type="entry name" value="ACP-like"/>
    <property type="match status" value="1"/>
</dbReference>
<organism evidence="5 6">
    <name type="scientific">Cercophora scortea</name>
    <dbReference type="NCBI Taxonomy" id="314031"/>
    <lineage>
        <taxon>Eukaryota</taxon>
        <taxon>Fungi</taxon>
        <taxon>Dikarya</taxon>
        <taxon>Ascomycota</taxon>
        <taxon>Pezizomycotina</taxon>
        <taxon>Sordariomycetes</taxon>
        <taxon>Sordariomycetidae</taxon>
        <taxon>Sordariales</taxon>
        <taxon>Lasiosphaeriaceae</taxon>
        <taxon>Cercophora</taxon>
    </lineage>
</organism>
<dbReference type="PROSITE" id="PS00455">
    <property type="entry name" value="AMP_BINDING"/>
    <property type="match status" value="1"/>
</dbReference>
<evidence type="ECO:0000256" key="2">
    <source>
        <dbReference type="ARBA" id="ARBA00022553"/>
    </source>
</evidence>
<dbReference type="Pfam" id="PF00975">
    <property type="entry name" value="Thioesterase"/>
    <property type="match status" value="1"/>
</dbReference>
<dbReference type="InterPro" id="IPR020845">
    <property type="entry name" value="AMP-binding_CS"/>
</dbReference>
<dbReference type="Gene3D" id="3.40.50.1820">
    <property type="entry name" value="alpha/beta hydrolase"/>
    <property type="match status" value="1"/>
</dbReference>
<reference evidence="5" key="2">
    <citation type="submission" date="2023-06" db="EMBL/GenBank/DDBJ databases">
        <authorList>
            <consortium name="Lawrence Berkeley National Laboratory"/>
            <person name="Haridas S."/>
            <person name="Hensen N."/>
            <person name="Bonometti L."/>
            <person name="Westerberg I."/>
            <person name="Brannstrom I.O."/>
            <person name="Guillou S."/>
            <person name="Cros-Aarteil S."/>
            <person name="Calhoun S."/>
            <person name="Kuo A."/>
            <person name="Mondo S."/>
            <person name="Pangilinan J."/>
            <person name="Riley R."/>
            <person name="Labutti K."/>
            <person name="Andreopoulos B."/>
            <person name="Lipzen A."/>
            <person name="Chen C."/>
            <person name="Yanf M."/>
            <person name="Daum C."/>
            <person name="Ng V."/>
            <person name="Clum A."/>
            <person name="Steindorff A."/>
            <person name="Ohm R."/>
            <person name="Martin F."/>
            <person name="Silar P."/>
            <person name="Natvig D."/>
            <person name="Lalanne C."/>
            <person name="Gautier V."/>
            <person name="Ament-Velasquez S.L."/>
            <person name="Kruys A."/>
            <person name="Hutchinson M.I."/>
            <person name="Powell A.J."/>
            <person name="Barry K."/>
            <person name="Miller A.N."/>
            <person name="Grigoriev I.V."/>
            <person name="Debuchy R."/>
            <person name="Gladieux P."/>
            <person name="Thoren M.H."/>
            <person name="Johannesson H."/>
        </authorList>
    </citation>
    <scope>NUCLEOTIDE SEQUENCE</scope>
    <source>
        <strain evidence="5">SMH4131-1</strain>
    </source>
</reference>
<keyword evidence="6" id="KW-1185">Reference proteome</keyword>
<dbReference type="SMART" id="SM00823">
    <property type="entry name" value="PKS_PP"/>
    <property type="match status" value="1"/>
</dbReference>
<dbReference type="GO" id="GO:0006633">
    <property type="term" value="P:fatty acid biosynthetic process"/>
    <property type="evidence" value="ECO:0007669"/>
    <property type="project" value="TreeGrafter"/>
</dbReference>
<dbReference type="InterPro" id="IPR029058">
    <property type="entry name" value="AB_hydrolase_fold"/>
</dbReference>
<dbReference type="SUPFAM" id="SSF53474">
    <property type="entry name" value="alpha/beta-Hydrolases"/>
    <property type="match status" value="1"/>
</dbReference>
<dbReference type="InterPro" id="IPR045851">
    <property type="entry name" value="AMP-bd_C_sf"/>
</dbReference>
<accession>A0AAE0I2T1</accession>
<dbReference type="GO" id="GO:0031957">
    <property type="term" value="F:very long-chain fatty acid-CoA ligase activity"/>
    <property type="evidence" value="ECO:0007669"/>
    <property type="project" value="TreeGrafter"/>
</dbReference>
<sequence>MATELVFRWHQSLLSTVFSRTQKKKPQKPACCRPPHEVAAAATATPPTPPNLNPESWQSLQAMLRGIAETKPSGRLIFYATGHLSKPQEADYRSLYKQATQNSRIIRSLGGFHEGCTVLIHFQCHWDNILWFWSVLLANAIPVPSSPLSNVPEHRRKHLQHLSALLEGPICITRAEKLDLFDGVPGIRLYTAEAMLSQPLMSASHDGPARPHSGPAVLMLTSGSTGHAKAARLSHRNILAAIRGKASVRKLPANGPFLNWIGFDHVASLVESHLHAMYLGVDQIHVHAVDVLSSPRSFLRLLSYHRVARSFAPNFFLAKLVAAMKTEDYHRGPGRPDLRNLVMLASGGEANDVETVAAAAAILARYGAPKNVITPGFGMTETCAGAIFNLDCPNYDVHNNRPFASLGKCMPGIEVRITLPTGIGTGTVTLARPNEPGNLEVRGEVVFNGYYRNSAATADAFLPDCWFRTGDTALLDKEGNLYLLGRLSDVVTLNGIRFSTADIQTWVDQELGSRLSRTVCFPSRAKGGLTDQITVAYVPSPGVVDAADLVDMHDKIVETCLISTGSRPQVFALPDDRLLPITSLGKISRVKVRTLFDTGIFDQHITAYNTLIQTHRARSRGLPTSEAESHILQDVADILNTDPAMIGIDTTIFDLGFTSMDLPRLKHRIDTRLAIDLPILTLLTNPTARLLATAIAPLLSPCTSCTSNTPAPYNPVVTLRPTGSKSPLWLIHPDADDVTVFINLAHHLSDDDRPIYALRARGFEQGETPFTSLEETITTYHAAMRTYQPTGPYTIAGYASGGILAFELAKLLESDSETSVTFLGVINAPPHIKTEMNFNLTLLHLAHSLGIVTEMYAVGVESAGFGDLDPDDATARLLAVADKARMAELGISVDGLERRAKVAYGMQSMLAEYEPQGEVGVVDVFHAVEEDLDRMSRWAEFAASPVMMHEVVGQPGCHVLGPENALGFATVLKAAMRDRGV</sequence>
<dbReference type="Proteomes" id="UP001286456">
    <property type="component" value="Unassembled WGS sequence"/>
</dbReference>
<dbReference type="InterPro" id="IPR009081">
    <property type="entry name" value="PP-bd_ACP"/>
</dbReference>
<keyword evidence="1" id="KW-0596">Phosphopantetheine</keyword>
<dbReference type="InterPro" id="IPR000873">
    <property type="entry name" value="AMP-dep_synth/lig_dom"/>
</dbReference>
<dbReference type="InterPro" id="IPR020806">
    <property type="entry name" value="PKS_PP-bd"/>
</dbReference>
<dbReference type="PANTHER" id="PTHR24096:SF267">
    <property type="entry name" value="MALONATE--COA LIGASE ACSF3, MITOCHONDRIAL"/>
    <property type="match status" value="1"/>
</dbReference>
<proteinExistence type="predicted"/>
<protein>
    <submittedName>
        <fullName evidence="5">Acyl-protein synthetase</fullName>
    </submittedName>
</protein>
<feature type="domain" description="Carrier" evidence="4">
    <location>
        <begin position="622"/>
        <end position="699"/>
    </location>
</feature>
<dbReference type="AlphaFoldDB" id="A0AAE0I2T1"/>
<dbReference type="InterPro" id="IPR036736">
    <property type="entry name" value="ACP-like_sf"/>
</dbReference>
<gene>
    <name evidence="5" type="ORF">B0T19DRAFT_434498</name>
</gene>
<name>A0AAE0I2T1_9PEZI</name>
<dbReference type="PANTHER" id="PTHR24096">
    <property type="entry name" value="LONG-CHAIN-FATTY-ACID--COA LIGASE"/>
    <property type="match status" value="1"/>
</dbReference>